<dbReference type="GO" id="GO:0070012">
    <property type="term" value="F:oligopeptidase activity"/>
    <property type="evidence" value="ECO:0007669"/>
    <property type="project" value="TreeGrafter"/>
</dbReference>
<dbReference type="PROSITE" id="PS00708">
    <property type="entry name" value="PRO_ENDOPEP_SER"/>
    <property type="match status" value="1"/>
</dbReference>
<organism evidence="14 15">
    <name type="scientific">Conger conger</name>
    <name type="common">Conger eel</name>
    <name type="synonym">Muraena conger</name>
    <dbReference type="NCBI Taxonomy" id="82655"/>
    <lineage>
        <taxon>Eukaryota</taxon>
        <taxon>Metazoa</taxon>
        <taxon>Chordata</taxon>
        <taxon>Craniata</taxon>
        <taxon>Vertebrata</taxon>
        <taxon>Euteleostomi</taxon>
        <taxon>Actinopterygii</taxon>
        <taxon>Neopterygii</taxon>
        <taxon>Teleostei</taxon>
        <taxon>Anguilliformes</taxon>
        <taxon>Congridae</taxon>
        <taxon>Conger</taxon>
    </lineage>
</organism>
<dbReference type="PANTHER" id="PTHR42881:SF4">
    <property type="entry name" value="PROLYL ENDOPEPTIDASE"/>
    <property type="match status" value="1"/>
</dbReference>
<dbReference type="Pfam" id="PF00326">
    <property type="entry name" value="Peptidase_S9"/>
    <property type="match status" value="1"/>
</dbReference>
<comment type="catalytic activity">
    <reaction evidence="1">
        <text>Hydrolysis of Pro-|-Xaa &gt;&gt; Ala-|-Xaa in oligopeptides.</text>
        <dbReference type="EC" id="3.4.21.26"/>
    </reaction>
</comment>
<keyword evidence="5" id="KW-0963">Cytoplasm</keyword>
<comment type="caution">
    <text evidence="14">The sequence shown here is derived from an EMBL/GenBank/DDBJ whole genome shotgun (WGS) entry which is preliminary data.</text>
</comment>
<dbReference type="Gene3D" id="2.130.10.120">
    <property type="entry name" value="Prolyl oligopeptidase, N-terminal domain"/>
    <property type="match status" value="1"/>
</dbReference>
<feature type="domain" description="Peptidase S9A N-terminal" evidence="13">
    <location>
        <begin position="6"/>
        <end position="419"/>
    </location>
</feature>
<evidence type="ECO:0000259" key="13">
    <source>
        <dbReference type="Pfam" id="PF02897"/>
    </source>
</evidence>
<evidence type="ECO:0000313" key="14">
    <source>
        <dbReference type="EMBL" id="KAJ8268179.1"/>
    </source>
</evidence>
<evidence type="ECO:0000256" key="9">
    <source>
        <dbReference type="ARBA" id="ARBA00022990"/>
    </source>
</evidence>
<keyword evidence="7 10" id="KW-0378">Hydrolase</keyword>
<evidence type="ECO:0000256" key="1">
    <source>
        <dbReference type="ARBA" id="ARBA00001070"/>
    </source>
</evidence>
<dbReference type="FunFam" id="3.40.50.1820:FF:000005">
    <property type="entry name" value="Prolyl endopeptidase"/>
    <property type="match status" value="1"/>
</dbReference>
<dbReference type="SUPFAM" id="SSF50993">
    <property type="entry name" value="Peptidase/esterase 'gauge' domain"/>
    <property type="match status" value="1"/>
</dbReference>
<protein>
    <recommendedName>
        <fullName evidence="4 10">Prolyl endopeptidase</fullName>
        <ecNumber evidence="10">3.4.21.-</ecNumber>
    </recommendedName>
</protein>
<dbReference type="InterPro" id="IPR051167">
    <property type="entry name" value="Prolyl_oligopep/macrocyclase"/>
</dbReference>
<evidence type="ECO:0000256" key="4">
    <source>
        <dbReference type="ARBA" id="ARBA00016310"/>
    </source>
</evidence>
<evidence type="ECO:0000256" key="10">
    <source>
        <dbReference type="RuleBase" id="RU368024"/>
    </source>
</evidence>
<dbReference type="InterPro" id="IPR002470">
    <property type="entry name" value="Peptidase_S9A"/>
</dbReference>
<keyword evidence="6 10" id="KW-0645">Protease</keyword>
<keyword evidence="8 10" id="KW-0720">Serine protease</keyword>
<dbReference type="Proteomes" id="UP001152803">
    <property type="component" value="Unassembled WGS sequence"/>
</dbReference>
<dbReference type="EMBL" id="JAFJMO010000009">
    <property type="protein sequence ID" value="KAJ8268179.1"/>
    <property type="molecule type" value="Genomic_DNA"/>
</dbReference>
<dbReference type="PANTHER" id="PTHR42881">
    <property type="entry name" value="PROLYL ENDOPEPTIDASE"/>
    <property type="match status" value="1"/>
</dbReference>
<dbReference type="OrthoDB" id="248387at2759"/>
<dbReference type="PRINTS" id="PR00862">
    <property type="entry name" value="PROLIGOPTASE"/>
</dbReference>
<dbReference type="GO" id="GO:0006508">
    <property type="term" value="P:proteolysis"/>
    <property type="evidence" value="ECO:0007669"/>
    <property type="project" value="UniProtKB-KW"/>
</dbReference>
<dbReference type="InterPro" id="IPR001375">
    <property type="entry name" value="Peptidase_S9_cat"/>
</dbReference>
<evidence type="ECO:0000256" key="5">
    <source>
        <dbReference type="ARBA" id="ARBA00022490"/>
    </source>
</evidence>
<dbReference type="Pfam" id="PF02897">
    <property type="entry name" value="Peptidase_S9_N"/>
    <property type="match status" value="1"/>
</dbReference>
<dbReference type="SUPFAM" id="SSF53474">
    <property type="entry name" value="alpha/beta-Hydrolases"/>
    <property type="match status" value="1"/>
</dbReference>
<feature type="domain" description="Peptidase S9 prolyl oligopeptidase catalytic" evidence="12">
    <location>
        <begin position="489"/>
        <end position="705"/>
    </location>
</feature>
<feature type="region of interest" description="Disordered" evidence="11">
    <location>
        <begin position="752"/>
        <end position="790"/>
    </location>
</feature>
<dbReference type="FunFam" id="2.130.10.120:FF:000001">
    <property type="entry name" value="Prolyl endopeptidase"/>
    <property type="match status" value="1"/>
</dbReference>
<keyword evidence="9" id="KW-0007">Acetylation</keyword>
<evidence type="ECO:0000256" key="2">
    <source>
        <dbReference type="ARBA" id="ARBA00004496"/>
    </source>
</evidence>
<dbReference type="InterPro" id="IPR029058">
    <property type="entry name" value="AB_hydrolase_fold"/>
</dbReference>
<evidence type="ECO:0000256" key="8">
    <source>
        <dbReference type="ARBA" id="ARBA00022825"/>
    </source>
</evidence>
<evidence type="ECO:0000256" key="7">
    <source>
        <dbReference type="ARBA" id="ARBA00022801"/>
    </source>
</evidence>
<evidence type="ECO:0000256" key="6">
    <source>
        <dbReference type="ARBA" id="ARBA00022670"/>
    </source>
</evidence>
<name>A0A9Q1HXP6_CONCO</name>
<comment type="similarity">
    <text evidence="3 10">Belongs to the peptidase S9A family.</text>
</comment>
<dbReference type="EC" id="3.4.21.-" evidence="10"/>
<dbReference type="FunFam" id="3.40.50.1820:FF:000275">
    <property type="entry name" value="Prolyl endopeptidase"/>
    <property type="match status" value="1"/>
</dbReference>
<accession>A0A9Q1HXP6</accession>
<feature type="compositionally biased region" description="Polar residues" evidence="11">
    <location>
        <begin position="753"/>
        <end position="767"/>
    </location>
</feature>
<evidence type="ECO:0000313" key="15">
    <source>
        <dbReference type="Proteomes" id="UP001152803"/>
    </source>
</evidence>
<dbReference type="InterPro" id="IPR023302">
    <property type="entry name" value="Pept_S9A_N"/>
</dbReference>
<reference evidence="14" key="1">
    <citation type="journal article" date="2023" name="Science">
        <title>Genome structures resolve the early diversification of teleost fishes.</title>
        <authorList>
            <person name="Parey E."/>
            <person name="Louis A."/>
            <person name="Montfort J."/>
            <person name="Bouchez O."/>
            <person name="Roques C."/>
            <person name="Iampietro C."/>
            <person name="Lluch J."/>
            <person name="Castinel A."/>
            <person name="Donnadieu C."/>
            <person name="Desvignes T."/>
            <person name="Floi Bucao C."/>
            <person name="Jouanno E."/>
            <person name="Wen M."/>
            <person name="Mejri S."/>
            <person name="Dirks R."/>
            <person name="Jansen H."/>
            <person name="Henkel C."/>
            <person name="Chen W.J."/>
            <person name="Zahm M."/>
            <person name="Cabau C."/>
            <person name="Klopp C."/>
            <person name="Thompson A.W."/>
            <person name="Robinson-Rechavi M."/>
            <person name="Braasch I."/>
            <person name="Lecointre G."/>
            <person name="Bobe J."/>
            <person name="Postlethwait J.H."/>
            <person name="Berthelot C."/>
            <person name="Roest Crollius H."/>
            <person name="Guiguen Y."/>
        </authorList>
    </citation>
    <scope>NUCLEOTIDE SEQUENCE</scope>
    <source>
        <strain evidence="14">Concon-B</strain>
    </source>
</reference>
<dbReference type="GO" id="GO:0005829">
    <property type="term" value="C:cytosol"/>
    <property type="evidence" value="ECO:0007669"/>
    <property type="project" value="TreeGrafter"/>
</dbReference>
<sequence length="790" mass="88358">MDFKYPAARRDENKVDDYHGTKVPDPYCWLEDPDSEETKAFVEEQNKLTMPFLEQCTVKAQFHQRLTELYDYPKYSCPYKRGGRFFYFHNKGLQNQDVLYVQDSLDSPASVFFDPNELSEDGTVALKMARLSEECEYFAYGLSSSGSDWVTVRFLKADDLTPLPDVLERVKFSCLAWTHDARGIFYNSYPASAGDKADGTETTCNLNQKLFYHKIGTSQSEDILVAEFPDHPKWHSGATVSDDGRYVVLSITEGCEPVNQLWYCDLQQLPNGITGLLPWVKLVNNFEAQYSYITNEGSVFTFRTNLQAPRYRLINIDLQKPDPAHWQNLIPQHDKDVLGFVSCVNQRHLLVNYVHDVKDILQLYELSSGKLFKDLPLDVGTVAGVSCKKKHSDFFYKFTSFTTPGIIYHCDLSVPEPEPTIFREVEVKGVQPADYQTTQVFYPSKDGTKIPMFLVHAKGIQKDGSHPVFLYGYGGFENAIQPHYNVAYLLFVRHLGGILAVANIRGGGEYGQTWHKAGSLGNKQNCFDDFQCAAEFLIKEGYTSASRIAINGASNGGLLVGACVNQRPELFGCAVAEVGVMDMLKFHKFTIGHAWTTDYGCSDDPKQFDWLYKYSPLHNLPPGPRDGPPYPAMLLLTADHDDRVVPLHTLKYAAALQHGVGNRAGQTQPLLLRVDTKSGHGAGKPTAKAILEDTHIYAFVAQTLGLSWREGRPAAPQSADCTVTARGEVSPRAPCYRADTRRRLLFLLVKPCSESSPTSPKGRSTATERLLQPPENRSSPCCCSPGSQPL</sequence>
<proteinExistence type="inferred from homology"/>
<gene>
    <name evidence="14" type="ORF">COCON_G00133510</name>
</gene>
<comment type="subcellular location">
    <subcellularLocation>
        <location evidence="2">Cytoplasm</location>
    </subcellularLocation>
</comment>
<dbReference type="InterPro" id="IPR002471">
    <property type="entry name" value="Pept_S9_AS"/>
</dbReference>
<dbReference type="Gene3D" id="3.40.50.1820">
    <property type="entry name" value="alpha/beta hydrolase"/>
    <property type="match status" value="1"/>
</dbReference>
<dbReference type="GO" id="GO:0004252">
    <property type="term" value="F:serine-type endopeptidase activity"/>
    <property type="evidence" value="ECO:0007669"/>
    <property type="project" value="UniProtKB-UniRule"/>
</dbReference>
<keyword evidence="15" id="KW-1185">Reference proteome</keyword>
<evidence type="ECO:0000259" key="12">
    <source>
        <dbReference type="Pfam" id="PF00326"/>
    </source>
</evidence>
<evidence type="ECO:0000256" key="11">
    <source>
        <dbReference type="SAM" id="MobiDB-lite"/>
    </source>
</evidence>
<dbReference type="AlphaFoldDB" id="A0A9Q1HXP6"/>
<evidence type="ECO:0000256" key="3">
    <source>
        <dbReference type="ARBA" id="ARBA00005228"/>
    </source>
</evidence>